<reference evidence="1 2" key="1">
    <citation type="journal article" date="2014" name="Genome Announc.">
        <title>Genome sequence of the basidiomycetous fungus Pseudozyma aphidis DSM70725, an efficient producer of biosurfactant mannosylerythritol lipids.</title>
        <authorList>
            <person name="Lorenz S."/>
            <person name="Guenther M."/>
            <person name="Grumaz C."/>
            <person name="Rupp S."/>
            <person name="Zibek S."/>
            <person name="Sohn K."/>
        </authorList>
    </citation>
    <scope>NUCLEOTIDE SEQUENCE [LARGE SCALE GENOMIC DNA]</scope>
    <source>
        <strain evidence="2">ATCC 32657 / CBS 517.83 / DSM 70725 / JCM 10318 / NBRC 10182 / NRRL Y-7954 / St-0401</strain>
    </source>
</reference>
<proteinExistence type="predicted"/>
<organism evidence="1 2">
    <name type="scientific">Moesziomyces aphidis</name>
    <name type="common">Pseudozyma aphidis</name>
    <dbReference type="NCBI Taxonomy" id="84754"/>
    <lineage>
        <taxon>Eukaryota</taxon>
        <taxon>Fungi</taxon>
        <taxon>Dikarya</taxon>
        <taxon>Basidiomycota</taxon>
        <taxon>Ustilaginomycotina</taxon>
        <taxon>Ustilaginomycetes</taxon>
        <taxon>Ustilaginales</taxon>
        <taxon>Ustilaginaceae</taxon>
        <taxon>Moesziomyces</taxon>
    </lineage>
</organism>
<sequence>MRVSICMEAGPDGRLRVVERPRQPERSSRQRTFDIMVRGYPALSVDEKAAVYDDIFRVLGDFYTELERMGHNPSDQRLHCALERGMQRIWDMMRFNFNPDIAFDAGRPRVTASYLGVGAATSLALRISRPLIDTLHRPTLRA</sequence>
<accession>W3VMB1</accession>
<dbReference type="HOGENOM" id="CLU_1816612_0_0_1"/>
<evidence type="ECO:0000313" key="1">
    <source>
        <dbReference type="EMBL" id="ETS62763.1"/>
    </source>
</evidence>
<keyword evidence="2" id="KW-1185">Reference proteome</keyword>
<gene>
    <name evidence="1" type="ORF">PaG_02505</name>
</gene>
<dbReference type="OrthoDB" id="10444487at2759"/>
<name>W3VMB1_MOEAP</name>
<dbReference type="AlphaFoldDB" id="W3VMB1"/>
<protein>
    <submittedName>
        <fullName evidence="1">Uncharacterized protein</fullName>
    </submittedName>
</protein>
<evidence type="ECO:0000313" key="2">
    <source>
        <dbReference type="Proteomes" id="UP000019462"/>
    </source>
</evidence>
<dbReference type="EMBL" id="AWNI01000009">
    <property type="protein sequence ID" value="ETS62763.1"/>
    <property type="molecule type" value="Genomic_DNA"/>
</dbReference>
<dbReference type="Proteomes" id="UP000019462">
    <property type="component" value="Unassembled WGS sequence"/>
</dbReference>
<comment type="caution">
    <text evidence="1">The sequence shown here is derived from an EMBL/GenBank/DDBJ whole genome shotgun (WGS) entry which is preliminary data.</text>
</comment>